<comment type="caution">
    <text evidence="2">The sequence shown here is derived from an EMBL/GenBank/DDBJ whole genome shotgun (WGS) entry which is preliminary data.</text>
</comment>
<proteinExistence type="predicted"/>
<reference evidence="2 3" key="1">
    <citation type="submission" date="2024-02" db="EMBL/GenBank/DDBJ databases">
        <authorList>
            <person name="Chen Y."/>
            <person name="Shah S."/>
            <person name="Dougan E. K."/>
            <person name="Thang M."/>
            <person name="Chan C."/>
        </authorList>
    </citation>
    <scope>NUCLEOTIDE SEQUENCE [LARGE SCALE GENOMIC DNA]</scope>
</reference>
<feature type="signal peptide" evidence="1">
    <location>
        <begin position="1"/>
        <end position="26"/>
    </location>
</feature>
<accession>A0ABP0IK88</accession>
<gene>
    <name evidence="2" type="ORF">SCF082_LOCUS7569</name>
</gene>
<evidence type="ECO:0000256" key="1">
    <source>
        <dbReference type="SAM" id="SignalP"/>
    </source>
</evidence>
<keyword evidence="3" id="KW-1185">Reference proteome</keyword>
<feature type="chain" id="PRO_5045312968" evidence="1">
    <location>
        <begin position="27"/>
        <end position="210"/>
    </location>
</feature>
<organism evidence="2 3">
    <name type="scientific">Durusdinium trenchii</name>
    <dbReference type="NCBI Taxonomy" id="1381693"/>
    <lineage>
        <taxon>Eukaryota</taxon>
        <taxon>Sar</taxon>
        <taxon>Alveolata</taxon>
        <taxon>Dinophyceae</taxon>
        <taxon>Suessiales</taxon>
        <taxon>Symbiodiniaceae</taxon>
        <taxon>Durusdinium</taxon>
    </lineage>
</organism>
<name>A0ABP0IK88_9DINO</name>
<evidence type="ECO:0000313" key="2">
    <source>
        <dbReference type="EMBL" id="CAK9003016.1"/>
    </source>
</evidence>
<dbReference type="Proteomes" id="UP001642464">
    <property type="component" value="Unassembled WGS sequence"/>
</dbReference>
<evidence type="ECO:0000313" key="3">
    <source>
        <dbReference type="Proteomes" id="UP001642464"/>
    </source>
</evidence>
<sequence length="210" mass="24140">MPRVLSFLSLLVSLWVVGAIREATLADSLCCCYKELKVHAGICVKDGKVYEPIKNSKKENLDFTNHTFEYDAWWMQFIPEEKKTYKRRMHLQLRDLGTLDQAETAEIQFYGFEYRKRNDKKHVSAKELFDNHKDYGKTYGVEEATVDGHPIFSYCGSDELEPINYFQLVDGQSTNKKPSKCFQKSDLKTRAGLSICPAKMTRFGCACDGC</sequence>
<protein>
    <submittedName>
        <fullName evidence="2">Uncharacterized protein</fullName>
    </submittedName>
</protein>
<keyword evidence="1" id="KW-0732">Signal</keyword>
<dbReference type="EMBL" id="CAXAMM010004258">
    <property type="protein sequence ID" value="CAK9003016.1"/>
    <property type="molecule type" value="Genomic_DNA"/>
</dbReference>